<evidence type="ECO:0000256" key="2">
    <source>
        <dbReference type="SAM" id="Phobius"/>
    </source>
</evidence>
<keyword evidence="2" id="KW-0472">Membrane</keyword>
<keyword evidence="4" id="KW-1185">Reference proteome</keyword>
<feature type="compositionally biased region" description="Polar residues" evidence="1">
    <location>
        <begin position="351"/>
        <end position="367"/>
    </location>
</feature>
<name>A0AAD3P7H7_NEPGR</name>
<keyword evidence="2" id="KW-1133">Transmembrane helix</keyword>
<accession>A0AAD3P7H7</accession>
<feature type="compositionally biased region" description="Polar residues" evidence="1">
    <location>
        <begin position="386"/>
        <end position="397"/>
    </location>
</feature>
<dbReference type="AlphaFoldDB" id="A0AAD3P7H7"/>
<feature type="region of interest" description="Disordered" evidence="1">
    <location>
        <begin position="322"/>
        <end position="406"/>
    </location>
</feature>
<dbReference type="Proteomes" id="UP001279734">
    <property type="component" value="Unassembled WGS sequence"/>
</dbReference>
<organism evidence="3 4">
    <name type="scientific">Nepenthes gracilis</name>
    <name type="common">Slender pitcher plant</name>
    <dbReference type="NCBI Taxonomy" id="150966"/>
    <lineage>
        <taxon>Eukaryota</taxon>
        <taxon>Viridiplantae</taxon>
        <taxon>Streptophyta</taxon>
        <taxon>Embryophyta</taxon>
        <taxon>Tracheophyta</taxon>
        <taxon>Spermatophyta</taxon>
        <taxon>Magnoliopsida</taxon>
        <taxon>eudicotyledons</taxon>
        <taxon>Gunneridae</taxon>
        <taxon>Pentapetalae</taxon>
        <taxon>Caryophyllales</taxon>
        <taxon>Nepenthaceae</taxon>
        <taxon>Nepenthes</taxon>
    </lineage>
</organism>
<keyword evidence="2" id="KW-0812">Transmembrane</keyword>
<feature type="transmembrane region" description="Helical" evidence="2">
    <location>
        <begin position="20"/>
        <end position="45"/>
    </location>
</feature>
<dbReference type="EMBL" id="BSYO01000002">
    <property type="protein sequence ID" value="GMH00837.1"/>
    <property type="molecule type" value="Genomic_DNA"/>
</dbReference>
<feature type="compositionally biased region" description="Low complexity" evidence="1">
    <location>
        <begin position="375"/>
        <end position="385"/>
    </location>
</feature>
<sequence length="463" mass="48623">MLLMLDVLLMMFGAPENMFWLVVSTMPAIIEAVGSVVLFAAVLCWRCGWGRDAIDDCFAAGGKLGLGRWCSSSLPSNAALLSEADFPSIQSTRPGTSKSPLTVAASVSPVCGLGVTPPTPSPPAFQSSYVAAQFCFELPDSFNDGGGSPSRLGSPPRLPEKAVCVDCAPGPPSPDPPLDESFHGVPGSPSNAMLWKELCLCLGLSPLARPSCFLLIVGRECILSQLFSLLPRQESWDNALPPHGDVLDRPCSLAGAPVTSSGSNASANPMGAVDRPLGMLSSSVVKQNSPGGTLSTLSLNGHGEHRGRVEYHLVSDDQLPCIGNESSLSDEKDRAPAVSGPHEAPRRLDNDLQSSSTSGEVNLTSLNTHERSDPVSDVSDSSSSDQKSNGRGQNSGPMDSDALHLSIPSPKMSLECMDPNVSAHFFAVEVWVYSDPLQSGLWSCIAVFAGLESEVAQGCVSWS</sequence>
<evidence type="ECO:0000256" key="1">
    <source>
        <dbReference type="SAM" id="MobiDB-lite"/>
    </source>
</evidence>
<gene>
    <name evidence="3" type="ORF">Nepgr_002676</name>
</gene>
<reference evidence="3" key="1">
    <citation type="submission" date="2023-05" db="EMBL/GenBank/DDBJ databases">
        <title>Nepenthes gracilis genome sequencing.</title>
        <authorList>
            <person name="Fukushima K."/>
        </authorList>
    </citation>
    <scope>NUCLEOTIDE SEQUENCE</scope>
    <source>
        <strain evidence="3">SING2019-196</strain>
    </source>
</reference>
<comment type="caution">
    <text evidence="3">The sequence shown here is derived from an EMBL/GenBank/DDBJ whole genome shotgun (WGS) entry which is preliminary data.</text>
</comment>
<evidence type="ECO:0000313" key="4">
    <source>
        <dbReference type="Proteomes" id="UP001279734"/>
    </source>
</evidence>
<protein>
    <submittedName>
        <fullName evidence="3">Uncharacterized protein</fullName>
    </submittedName>
</protein>
<proteinExistence type="predicted"/>
<evidence type="ECO:0000313" key="3">
    <source>
        <dbReference type="EMBL" id="GMH00837.1"/>
    </source>
</evidence>